<name>A0A4U1Y341_9VIBR</name>
<dbReference type="PANTHER" id="PTHR43792:SF8">
    <property type="entry name" value="[RIBOSOMAL PROTEIN US5]-ALANINE N-ACETYLTRANSFERASE"/>
    <property type="match status" value="1"/>
</dbReference>
<dbReference type="InterPro" id="IPR051531">
    <property type="entry name" value="N-acetyltransferase"/>
</dbReference>
<keyword evidence="2" id="KW-0012">Acyltransferase</keyword>
<dbReference type="EMBL" id="SYUV01000032">
    <property type="protein sequence ID" value="TKF32047.1"/>
    <property type="molecule type" value="Genomic_DNA"/>
</dbReference>
<protein>
    <submittedName>
        <fullName evidence="5">30S ribosomal protein S5 alanine N-acetyltransferase</fullName>
    </submittedName>
</protein>
<accession>A0A4U1Y341</accession>
<organism evidence="5 6">
    <name type="scientific">Vibrio kanaloae</name>
    <dbReference type="NCBI Taxonomy" id="170673"/>
    <lineage>
        <taxon>Bacteria</taxon>
        <taxon>Pseudomonadati</taxon>
        <taxon>Pseudomonadota</taxon>
        <taxon>Gammaproteobacteria</taxon>
        <taxon>Vibrionales</taxon>
        <taxon>Vibrionaceae</taxon>
        <taxon>Vibrio</taxon>
    </lineage>
</organism>
<dbReference type="PROSITE" id="PS51186">
    <property type="entry name" value="GNAT"/>
    <property type="match status" value="1"/>
</dbReference>
<dbReference type="RefSeq" id="WP_136980250.1">
    <property type="nucleotide sequence ID" value="NZ_SYUN01000044.1"/>
</dbReference>
<dbReference type="Pfam" id="PF13302">
    <property type="entry name" value="Acetyltransf_3"/>
    <property type="match status" value="1"/>
</dbReference>
<gene>
    <name evidence="5" type="primary">rimJ</name>
    <name evidence="5" type="ORF">FCV50_10405</name>
</gene>
<dbReference type="GO" id="GO:0008999">
    <property type="term" value="F:protein-N-terminal-alanine acetyltransferase activity"/>
    <property type="evidence" value="ECO:0007669"/>
    <property type="project" value="TreeGrafter"/>
</dbReference>
<dbReference type="GO" id="GO:0005737">
    <property type="term" value="C:cytoplasm"/>
    <property type="evidence" value="ECO:0007669"/>
    <property type="project" value="TreeGrafter"/>
</dbReference>
<sequence>MEDLSTPERIYKHDGNLILRTAQIDDANMISEYFQTNREHLKPWEPIREDAFFEREGWAQRLIKLNELHKMGLGYYCLLINADSNEMLGTISFSNLSRFPFYACNVGYSLAESEQGHGYMRRGLSMGKDYMFDVQNMHRLMAGYMPHNERSAGVLEHLGFVREGFAKDYLQINGKWEDHILTALVNPNWEDRRNAQTQL</sequence>
<feature type="domain" description="N-acetyltransferase" evidence="4">
    <location>
        <begin position="31"/>
        <end position="182"/>
    </location>
</feature>
<dbReference type="Gene3D" id="3.40.630.30">
    <property type="match status" value="1"/>
</dbReference>
<comment type="similarity">
    <text evidence="3">Belongs to the acetyltransferase family. RimJ subfamily.</text>
</comment>
<dbReference type="GO" id="GO:0005840">
    <property type="term" value="C:ribosome"/>
    <property type="evidence" value="ECO:0007669"/>
    <property type="project" value="UniProtKB-KW"/>
</dbReference>
<evidence type="ECO:0000256" key="3">
    <source>
        <dbReference type="ARBA" id="ARBA00038502"/>
    </source>
</evidence>
<dbReference type="InterPro" id="IPR016181">
    <property type="entry name" value="Acyl_CoA_acyltransferase"/>
</dbReference>
<dbReference type="AlphaFoldDB" id="A0A4U1Y341"/>
<dbReference type="NCBIfam" id="NF008072">
    <property type="entry name" value="PRK10809.1"/>
    <property type="match status" value="1"/>
</dbReference>
<evidence type="ECO:0000313" key="5">
    <source>
        <dbReference type="EMBL" id="TKF32047.1"/>
    </source>
</evidence>
<evidence type="ECO:0000259" key="4">
    <source>
        <dbReference type="PROSITE" id="PS51186"/>
    </source>
</evidence>
<evidence type="ECO:0000256" key="2">
    <source>
        <dbReference type="ARBA" id="ARBA00023315"/>
    </source>
</evidence>
<dbReference type="PANTHER" id="PTHR43792">
    <property type="entry name" value="GNAT FAMILY, PUTATIVE (AFU_ORTHOLOGUE AFUA_3G00765)-RELATED-RELATED"/>
    <property type="match status" value="1"/>
</dbReference>
<dbReference type="InterPro" id="IPR000182">
    <property type="entry name" value="GNAT_dom"/>
</dbReference>
<keyword evidence="5" id="KW-0687">Ribonucleoprotein</keyword>
<evidence type="ECO:0000313" key="6">
    <source>
        <dbReference type="Proteomes" id="UP000307574"/>
    </source>
</evidence>
<proteinExistence type="inferred from homology"/>
<evidence type="ECO:0000256" key="1">
    <source>
        <dbReference type="ARBA" id="ARBA00022679"/>
    </source>
</evidence>
<dbReference type="SUPFAM" id="SSF55729">
    <property type="entry name" value="Acyl-CoA N-acyltransferases (Nat)"/>
    <property type="match status" value="1"/>
</dbReference>
<keyword evidence="1 5" id="KW-0808">Transferase</keyword>
<dbReference type="Proteomes" id="UP000307574">
    <property type="component" value="Unassembled WGS sequence"/>
</dbReference>
<comment type="caution">
    <text evidence="5">The sequence shown here is derived from an EMBL/GenBank/DDBJ whole genome shotgun (WGS) entry which is preliminary data.</text>
</comment>
<keyword evidence="5" id="KW-0689">Ribosomal protein</keyword>
<reference evidence="5 6" key="1">
    <citation type="submission" date="2019-04" db="EMBL/GenBank/DDBJ databases">
        <title>A reverse ecology approach based on a biological definition of microbial populations.</title>
        <authorList>
            <person name="Arevalo P."/>
            <person name="Vaninsberghe D."/>
            <person name="Elsherbini J."/>
            <person name="Gore J."/>
            <person name="Polz M."/>
        </authorList>
    </citation>
    <scope>NUCLEOTIDE SEQUENCE [LARGE SCALE GENOMIC DNA]</scope>
    <source>
        <strain evidence="5 6">10N.261.46.F4</strain>
    </source>
</reference>